<dbReference type="Gene3D" id="2.60.120.1620">
    <property type="match status" value="1"/>
</dbReference>
<evidence type="ECO:0000256" key="1">
    <source>
        <dbReference type="ARBA" id="ARBA00022801"/>
    </source>
</evidence>
<keyword evidence="5" id="KW-1185">Reference proteome</keyword>
<evidence type="ECO:0000256" key="2">
    <source>
        <dbReference type="SAM" id="SignalP"/>
    </source>
</evidence>
<protein>
    <recommendedName>
        <fullName evidence="3">Gylcosyl hydrolase 115 C-terminal domain-containing protein</fullName>
    </recommendedName>
</protein>
<gene>
    <name evidence="4" type="ORF">BJX68DRAFT_274209</name>
</gene>
<accession>A0ABR4KSL1</accession>
<dbReference type="InterPro" id="IPR042301">
    <property type="entry name" value="GH115_sf"/>
</dbReference>
<reference evidence="4 5" key="1">
    <citation type="submission" date="2024-07" db="EMBL/GenBank/DDBJ databases">
        <title>Section-level genome sequencing and comparative genomics of Aspergillus sections Usti and Cavernicolus.</title>
        <authorList>
            <consortium name="Lawrence Berkeley National Laboratory"/>
            <person name="Nybo J.L."/>
            <person name="Vesth T.C."/>
            <person name="Theobald S."/>
            <person name="Frisvad J.C."/>
            <person name="Larsen T.O."/>
            <person name="Kjaerboelling I."/>
            <person name="Rothschild-Mancinelli K."/>
            <person name="Lyhne E.K."/>
            <person name="Kogle M.E."/>
            <person name="Barry K."/>
            <person name="Clum A."/>
            <person name="Na H."/>
            <person name="Ledsgaard L."/>
            <person name="Lin J."/>
            <person name="Lipzen A."/>
            <person name="Kuo A."/>
            <person name="Riley R."/>
            <person name="Mondo S."/>
            <person name="LaButti K."/>
            <person name="Haridas S."/>
            <person name="Pangalinan J."/>
            <person name="Salamov A.A."/>
            <person name="Simmons B.A."/>
            <person name="Magnuson J.K."/>
            <person name="Chen J."/>
            <person name="Drula E."/>
            <person name="Henrissat B."/>
            <person name="Wiebenga A."/>
            <person name="Lubbers R.J."/>
            <person name="Gomes A.C."/>
            <person name="Macurrencykelacurrency M.R."/>
            <person name="Stajich J."/>
            <person name="Grigoriev I.V."/>
            <person name="Mortensen U.H."/>
            <person name="De vries R.P."/>
            <person name="Baker S.E."/>
            <person name="Andersen M.R."/>
        </authorList>
    </citation>
    <scope>NUCLEOTIDE SEQUENCE [LARGE SCALE GENOMIC DNA]</scope>
    <source>
        <strain evidence="4 5">CBS 756.74</strain>
    </source>
</reference>
<dbReference type="GeneID" id="98162774"/>
<evidence type="ECO:0000259" key="3">
    <source>
        <dbReference type="Pfam" id="PF17829"/>
    </source>
</evidence>
<dbReference type="Pfam" id="PF17829">
    <property type="entry name" value="GH115_C"/>
    <property type="match status" value="1"/>
</dbReference>
<dbReference type="Gene3D" id="3.30.379.10">
    <property type="entry name" value="Chitobiase/beta-hexosaminidase domain 2-like"/>
    <property type="match status" value="1"/>
</dbReference>
<dbReference type="InterPro" id="IPR031924">
    <property type="entry name" value="GH115"/>
</dbReference>
<dbReference type="RefSeq" id="XP_070901931.1">
    <property type="nucleotide sequence ID" value="XM_071047610.1"/>
</dbReference>
<name>A0ABR4KSL1_9EURO</name>
<comment type="caution">
    <text evidence="4">The sequence shown here is derived from an EMBL/GenBank/DDBJ whole genome shotgun (WGS) entry which is preliminary data.</text>
</comment>
<dbReference type="Proteomes" id="UP001610444">
    <property type="component" value="Unassembled WGS sequence"/>
</dbReference>
<dbReference type="PANTHER" id="PTHR37842">
    <property type="match status" value="1"/>
</dbReference>
<dbReference type="Pfam" id="PF15979">
    <property type="entry name" value="Glyco_hydro_115"/>
    <property type="match status" value="1"/>
</dbReference>
<proteinExistence type="predicted"/>
<evidence type="ECO:0000313" key="5">
    <source>
        <dbReference type="Proteomes" id="UP001610444"/>
    </source>
</evidence>
<dbReference type="Gene3D" id="1.20.58.2150">
    <property type="match status" value="1"/>
</dbReference>
<feature type="domain" description="Gylcosyl hydrolase 115 C-terminal" evidence="3">
    <location>
        <begin position="821"/>
        <end position="998"/>
    </location>
</feature>
<feature type="signal peptide" evidence="2">
    <location>
        <begin position="1"/>
        <end position="19"/>
    </location>
</feature>
<keyword evidence="2" id="KW-0732">Signal</keyword>
<dbReference type="PANTHER" id="PTHR37842:SF2">
    <property type="entry name" value="GYLCOSYL HYDROLASE 115 C-TERMINAL DOMAIN-CONTAINING PROTEIN"/>
    <property type="match status" value="1"/>
</dbReference>
<dbReference type="Gene3D" id="3.20.20.520">
    <property type="entry name" value="Glycosyl hydrolase family 115"/>
    <property type="match status" value="1"/>
</dbReference>
<dbReference type="EMBL" id="JBFXLR010000010">
    <property type="protein sequence ID" value="KAL2855275.1"/>
    <property type="molecule type" value="Genomic_DNA"/>
</dbReference>
<keyword evidence="1" id="KW-0378">Hydrolase</keyword>
<organism evidence="4 5">
    <name type="scientific">Aspergillus pseudodeflectus</name>
    <dbReference type="NCBI Taxonomy" id="176178"/>
    <lineage>
        <taxon>Eukaryota</taxon>
        <taxon>Fungi</taxon>
        <taxon>Dikarya</taxon>
        <taxon>Ascomycota</taxon>
        <taxon>Pezizomycotina</taxon>
        <taxon>Eurotiomycetes</taxon>
        <taxon>Eurotiomycetidae</taxon>
        <taxon>Eurotiales</taxon>
        <taxon>Aspergillaceae</taxon>
        <taxon>Aspergillus</taxon>
        <taxon>Aspergillus subgen. Nidulantes</taxon>
    </lineage>
</organism>
<sequence length="1018" mass="113875">MKVWYCFAVLFAGLSTALLEESFLAFDPTPGAIELTGAAILRDISDPVGVEIATNDLASDLEEVTGIKRPIFKWDVADGVHGGDLPTGSHSSFLIIAATADSPLIRRLQDDGKINVEDIRGKWETFRTALVPNPVPGFEHGLVIVGSDKRGTMFGVYTLSEQGGKSPLHWWADVPTTKHAHIYALNKTTTHGSPSVKYRGIFINDEAPALTSWWATKSDRNDYTFDAEFYTHVFDLLVRLKANFLWPAMWGSFIPRPGRIFFTDDPRNQQLADDYGIVVSTSHHEPMQRASNEWKADPERGEWNWVKNNDEVVAFMEEGVRRAAGNETYFTLGMRGTNDGPIEADDPVAVLRDVFHTQRGILSEHYGNESAASPEAWTVYKEVMTYYAAGLAPPDDVTLIFTDDNWGNVQRLPIGDERSRSGGIGMYYHFDYIGRPKSWKSANNNNLPKVYKELFHTYERGADRIWVFNVGDIKPVEVPLSFALDLAWNVSRFDFDMIPAYLEALAARDFGPEYAELIASGLLEYSHLVGQRKFELIEPTTYSILNFREAETVLGHWKDLAESAEQIHDSLPADRRDALYHLLTYPAKSGYLYYQTLLGQGQNRQYAFERRNSANTVARDVLGFFEDDYDLTQTYNHIADGKWEGIMSTPKFDMGVADWRPSSRDVLANLSYVQQRQDFDYGFGNLGIYVEQSLTAYRQARICASINPSLPTEEGLSPVLPVMDPYGPETRIVELFHRGDHRKPLPWSIDNPYPWLHISKTSGTLTKPTPDERLEISIDWSALPTNYTETISLRVTWEPAPYFDLLHIPVSNLRVPGDFTGYPESAGLVSIEAPGYQRSSSGSVAFKQAPNLGTRSRSGSIALAPYTAAREDEKTAKEAWVEYDVYLFNSTTHLNATVYINGALDTDPNLPMQYSLALESPESKVNFTRVLGEPDEAGDTPPGWTESVADHVWMRVVQFGAVDAGKHTLRWRVNSPEVYLEKIVLAREGLVQSYLGPPGQKVVDGGAGTAAGGLEVRG</sequence>
<feature type="chain" id="PRO_5047012007" description="Gylcosyl hydrolase 115 C-terminal domain-containing protein" evidence="2">
    <location>
        <begin position="20"/>
        <end position="1018"/>
    </location>
</feature>
<evidence type="ECO:0000313" key="4">
    <source>
        <dbReference type="EMBL" id="KAL2855275.1"/>
    </source>
</evidence>
<dbReference type="InterPro" id="IPR029018">
    <property type="entry name" value="Hex-like_dom2"/>
</dbReference>
<dbReference type="InterPro" id="IPR041437">
    <property type="entry name" value="GH115_C"/>
</dbReference>